<sequence>MQIHRSIIRTNLALIFILLISISASRAQSPPGQPDPAALLRDLTADFDRLAPQTIRPTDGYIKYPYLIPAGYYNQMWDWDGFFIGLHWANQDPANAKYLRDWVLGFAGSADEEGYVAGCITPKGPRPLFGKFAMKPFLAQGAVIAAQNLHDYEWVRPVWPAMKRVLDYRRRTQYDEKWKLWFWDNAMQSGADNNAALTNDENDRSAILAVDASVYAMREYLAMASLAGHLGDAADAKAYQAEALNTRHEILRQLWSPRDGMFWNRRRDRGSFVRVIAWSNFLPLVDGLLPREEGRRMVSAYLLNSTQMRSEHGFRSLSRFDSAYNNQAIINPYSNWRGPIWINANFLDWIALRRYGFNDEARWLAVTLAADIHRDIAKWGSMHEDYDAETGDGLAPTVEQSPGKKFAGFVGWNLLSEDMLQCEVTQQHCMSLAITATQ</sequence>
<keyword evidence="3 5" id="KW-0326">Glycosidase</keyword>
<name>A0AAU7DM96_9BACT</name>
<dbReference type="GO" id="GO:0006487">
    <property type="term" value="P:protein N-linked glycosylation"/>
    <property type="evidence" value="ECO:0007669"/>
    <property type="project" value="TreeGrafter"/>
</dbReference>
<organism evidence="5">
    <name type="scientific">Telmatobacter sp. DSM 110680</name>
    <dbReference type="NCBI Taxonomy" id="3036704"/>
    <lineage>
        <taxon>Bacteria</taxon>
        <taxon>Pseudomonadati</taxon>
        <taxon>Acidobacteriota</taxon>
        <taxon>Terriglobia</taxon>
        <taxon>Terriglobales</taxon>
        <taxon>Acidobacteriaceae</taxon>
        <taxon>Telmatobacter</taxon>
    </lineage>
</organism>
<evidence type="ECO:0000256" key="2">
    <source>
        <dbReference type="ARBA" id="ARBA00022801"/>
    </source>
</evidence>
<reference evidence="5" key="1">
    <citation type="submission" date="2023-03" db="EMBL/GenBank/DDBJ databases">
        <title>Edaphobacter sp.</title>
        <authorList>
            <person name="Huber K.J."/>
            <person name="Papendorf J."/>
            <person name="Pilke C."/>
            <person name="Bunk B."/>
            <person name="Sproeer C."/>
            <person name="Pester M."/>
        </authorList>
    </citation>
    <scope>NUCLEOTIDE SEQUENCE</scope>
    <source>
        <strain evidence="5">DSM 110680</strain>
    </source>
</reference>
<dbReference type="GO" id="GO:0009311">
    <property type="term" value="P:oligosaccharide metabolic process"/>
    <property type="evidence" value="ECO:0007669"/>
    <property type="project" value="InterPro"/>
</dbReference>
<dbReference type="AlphaFoldDB" id="A0AAU7DM96"/>
<dbReference type="Pfam" id="PF22422">
    <property type="entry name" value="MGH1-like_GH"/>
    <property type="match status" value="1"/>
</dbReference>
<dbReference type="PANTHER" id="PTHR10412">
    <property type="entry name" value="MANNOSYL-OLIGOSACCHARIDE GLUCOSIDASE"/>
    <property type="match status" value="1"/>
</dbReference>
<comment type="similarity">
    <text evidence="1">Belongs to the glycosyl hydrolase 63 family.</text>
</comment>
<proteinExistence type="inferred from homology"/>
<dbReference type="GO" id="GO:0004573">
    <property type="term" value="F:Glc3Man9GlcNAc2 oligosaccharide glucosidase activity"/>
    <property type="evidence" value="ECO:0007669"/>
    <property type="project" value="InterPro"/>
</dbReference>
<dbReference type="PANTHER" id="PTHR10412:SF11">
    <property type="entry name" value="MANNOSYL-OLIGOSACCHARIDE GLUCOSIDASE"/>
    <property type="match status" value="1"/>
</dbReference>
<feature type="domain" description="Mannosylglycerate hydrolase MGH1-like glycoside hydrolase" evidence="4">
    <location>
        <begin position="73"/>
        <end position="394"/>
    </location>
</feature>
<protein>
    <submittedName>
        <fullName evidence="5">Trehalase family glycosidase</fullName>
    </submittedName>
</protein>
<dbReference type="EMBL" id="CP121196">
    <property type="protein sequence ID" value="XBH18417.1"/>
    <property type="molecule type" value="Genomic_DNA"/>
</dbReference>
<evidence type="ECO:0000313" key="5">
    <source>
        <dbReference type="EMBL" id="XBH18417.1"/>
    </source>
</evidence>
<evidence type="ECO:0000259" key="4">
    <source>
        <dbReference type="Pfam" id="PF22422"/>
    </source>
</evidence>
<dbReference type="InterPro" id="IPR008928">
    <property type="entry name" value="6-hairpin_glycosidase_sf"/>
</dbReference>
<dbReference type="RefSeq" id="WP_348263642.1">
    <property type="nucleotide sequence ID" value="NZ_CP121196.1"/>
</dbReference>
<dbReference type="SUPFAM" id="SSF48208">
    <property type="entry name" value="Six-hairpin glycosidases"/>
    <property type="match status" value="1"/>
</dbReference>
<dbReference type="InterPro" id="IPR054491">
    <property type="entry name" value="MGH1-like_GH"/>
</dbReference>
<dbReference type="Gene3D" id="1.50.10.10">
    <property type="match status" value="1"/>
</dbReference>
<accession>A0AAU7DM96</accession>
<keyword evidence="2" id="KW-0378">Hydrolase</keyword>
<dbReference type="InterPro" id="IPR004888">
    <property type="entry name" value="Glycoside_hydrolase_63"/>
</dbReference>
<gene>
    <name evidence="5" type="ORF">P8935_03565</name>
</gene>
<evidence type="ECO:0000256" key="3">
    <source>
        <dbReference type="ARBA" id="ARBA00023295"/>
    </source>
</evidence>
<evidence type="ECO:0000256" key="1">
    <source>
        <dbReference type="ARBA" id="ARBA00010833"/>
    </source>
</evidence>
<dbReference type="InterPro" id="IPR012341">
    <property type="entry name" value="6hp_glycosidase-like_sf"/>
</dbReference>